<evidence type="ECO:0000256" key="9">
    <source>
        <dbReference type="SAM" id="MobiDB-lite"/>
    </source>
</evidence>
<feature type="transmembrane region" description="Helical" evidence="10">
    <location>
        <begin position="390"/>
        <end position="411"/>
    </location>
</feature>
<evidence type="ECO:0000256" key="7">
    <source>
        <dbReference type="ARBA" id="ARBA00023242"/>
    </source>
</evidence>
<dbReference type="Gene3D" id="1.20.1070.10">
    <property type="entry name" value="Rhodopsin 7-helix transmembrane proteins"/>
    <property type="match status" value="1"/>
</dbReference>
<keyword evidence="4" id="KW-0808">Transferase</keyword>
<evidence type="ECO:0000256" key="1">
    <source>
        <dbReference type="ARBA" id="ARBA00004123"/>
    </source>
</evidence>
<dbReference type="InterPro" id="IPR046341">
    <property type="entry name" value="SET_dom_sf"/>
</dbReference>
<dbReference type="SMART" id="SM00317">
    <property type="entry name" value="SET"/>
    <property type="match status" value="1"/>
</dbReference>
<feature type="transmembrane region" description="Helical" evidence="10">
    <location>
        <begin position="266"/>
        <end position="297"/>
    </location>
</feature>
<feature type="transmembrane region" description="Helical" evidence="10">
    <location>
        <begin position="432"/>
        <end position="450"/>
    </location>
</feature>
<dbReference type="Gene3D" id="2.170.270.10">
    <property type="entry name" value="SET domain"/>
    <property type="match status" value="1"/>
</dbReference>
<dbReference type="EMBL" id="JAUCMV010000004">
    <property type="protein sequence ID" value="KAK0406269.1"/>
    <property type="molecule type" value="Genomic_DNA"/>
</dbReference>
<gene>
    <name evidence="12" type="ORF">QR680_018468</name>
</gene>
<dbReference type="PANTHER" id="PTHR45814">
    <property type="entry name" value="HISTONE-LYSINE N-METHYLTRANSFERASE SETD1"/>
    <property type="match status" value="1"/>
</dbReference>
<dbReference type="InterPro" id="IPR044570">
    <property type="entry name" value="Set1-like"/>
</dbReference>
<keyword evidence="7" id="KW-0539">Nucleus</keyword>
<evidence type="ECO:0000256" key="4">
    <source>
        <dbReference type="ARBA" id="ARBA00022679"/>
    </source>
</evidence>
<feature type="transmembrane region" description="Helical" evidence="10">
    <location>
        <begin position="465"/>
        <end position="487"/>
    </location>
</feature>
<comment type="caution">
    <text evidence="12">The sequence shown here is derived from an EMBL/GenBank/DDBJ whole genome shotgun (WGS) entry which is preliminary data.</text>
</comment>
<evidence type="ECO:0000256" key="10">
    <source>
        <dbReference type="SAM" id="Phobius"/>
    </source>
</evidence>
<evidence type="ECO:0000259" key="11">
    <source>
        <dbReference type="PROSITE" id="PS50280"/>
    </source>
</evidence>
<accession>A0AA39HKB4</accession>
<name>A0AA39HKB4_9BILA</name>
<evidence type="ECO:0000256" key="2">
    <source>
        <dbReference type="ARBA" id="ARBA00012182"/>
    </source>
</evidence>
<dbReference type="GO" id="GO:0048188">
    <property type="term" value="C:Set1C/COMPASS complex"/>
    <property type="evidence" value="ECO:0007669"/>
    <property type="project" value="TreeGrafter"/>
</dbReference>
<keyword evidence="10" id="KW-0472">Membrane</keyword>
<dbReference type="GO" id="GO:0140999">
    <property type="term" value="F:histone H3K4 trimethyltransferase activity"/>
    <property type="evidence" value="ECO:0007669"/>
    <property type="project" value="UniProtKB-EC"/>
</dbReference>
<keyword evidence="5" id="KW-0949">S-adenosyl-L-methionine</keyword>
<dbReference type="SUPFAM" id="SSF81321">
    <property type="entry name" value="Family A G protein-coupled receptor-like"/>
    <property type="match status" value="1"/>
</dbReference>
<feature type="region of interest" description="Disordered" evidence="9">
    <location>
        <begin position="15"/>
        <end position="40"/>
    </location>
</feature>
<evidence type="ECO:0000256" key="6">
    <source>
        <dbReference type="ARBA" id="ARBA00022853"/>
    </source>
</evidence>
<dbReference type="InterPro" id="IPR001214">
    <property type="entry name" value="SET_dom"/>
</dbReference>
<dbReference type="GO" id="GO:0032259">
    <property type="term" value="P:methylation"/>
    <property type="evidence" value="ECO:0007669"/>
    <property type="project" value="UniProtKB-KW"/>
</dbReference>
<keyword evidence="6" id="KW-0156">Chromatin regulator</keyword>
<keyword evidence="10" id="KW-1133">Transmembrane helix</keyword>
<organism evidence="12 13">
    <name type="scientific">Steinernema hermaphroditum</name>
    <dbReference type="NCBI Taxonomy" id="289476"/>
    <lineage>
        <taxon>Eukaryota</taxon>
        <taxon>Metazoa</taxon>
        <taxon>Ecdysozoa</taxon>
        <taxon>Nematoda</taxon>
        <taxon>Chromadorea</taxon>
        <taxon>Rhabditida</taxon>
        <taxon>Tylenchina</taxon>
        <taxon>Panagrolaimomorpha</taxon>
        <taxon>Strongyloidoidea</taxon>
        <taxon>Steinernematidae</taxon>
        <taxon>Steinernema</taxon>
    </lineage>
</organism>
<sequence length="525" mass="60583">MKKCDFKMSSLWPKCRTEKNSQPEAERKPEKASKRSGKELAQKTNLQLLRNAVNVFRDMERSQKNIEWDIRLKTSAIHHYGMFASGKIPKGYVVIEYVGRVIRNVMADKREAMYQDRGILSTYMFRWDRDTIIDATEEGNYARFINHSCEPNCDTTLAKIKGQKRIFFVSVRDIEPGEELTVDYRFDVEEDESKRNRNAIRIPLPQGFLRMVPINVIAGSTYALLGFIPSPVYIKTIWVRYHLVPYHRFPLQIFLSHKDFRKQQCYFLMAQAGLVDLLVILGQGVFGITVATGFGIFGVTEHLILPMTCAAFLAMLALNLALAVNRFKVLCHPTMSGSIASILTWMAWIYGLVFFLSFFSRLSPLLIRDGVTFYYDRNVPYARFLQMFEFYSSILILAVTFCVYAWIAIHLTRQRKEFFVKTTGLQAREVKLLFQSLSVFLISVVLQVFWSLEDGILPDSPWSRAALNATIVFHCGWLNPGLCLLFSRKLRYSVFLRKSEGTLFKKRCFGNTTMSGKVWSTRSTH</sequence>
<keyword evidence="3" id="KW-0489">Methyltransferase</keyword>
<proteinExistence type="predicted"/>
<dbReference type="Proteomes" id="UP001175271">
    <property type="component" value="Unassembled WGS sequence"/>
</dbReference>
<protein>
    <recommendedName>
        <fullName evidence="2">[histone H3]-lysine(4) N-trimethyltransferase</fullName>
        <ecNumber evidence="2">2.1.1.354</ecNumber>
    </recommendedName>
</protein>
<dbReference type="PANTHER" id="PTHR45814:SF2">
    <property type="entry name" value="HISTONE-LYSINE N-METHYLTRANSFERASE SETD1"/>
    <property type="match status" value="1"/>
</dbReference>
<dbReference type="Pfam" id="PF00856">
    <property type="entry name" value="SET"/>
    <property type="match status" value="1"/>
</dbReference>
<evidence type="ECO:0000256" key="5">
    <source>
        <dbReference type="ARBA" id="ARBA00022691"/>
    </source>
</evidence>
<dbReference type="Pfam" id="PF10323">
    <property type="entry name" value="7TM_GPCR_Srv"/>
    <property type="match status" value="1"/>
</dbReference>
<evidence type="ECO:0000256" key="3">
    <source>
        <dbReference type="ARBA" id="ARBA00022603"/>
    </source>
</evidence>
<evidence type="ECO:0000256" key="8">
    <source>
        <dbReference type="ARBA" id="ARBA00047571"/>
    </source>
</evidence>
<feature type="domain" description="SET" evidence="11">
    <location>
        <begin position="68"/>
        <end position="185"/>
    </location>
</feature>
<evidence type="ECO:0000313" key="12">
    <source>
        <dbReference type="EMBL" id="KAK0406269.1"/>
    </source>
</evidence>
<comment type="subcellular location">
    <subcellularLocation>
        <location evidence="1">Nucleus</location>
    </subcellularLocation>
</comment>
<evidence type="ECO:0000313" key="13">
    <source>
        <dbReference type="Proteomes" id="UP001175271"/>
    </source>
</evidence>
<reference evidence="12" key="1">
    <citation type="submission" date="2023-06" db="EMBL/GenBank/DDBJ databases">
        <title>Genomic analysis of the entomopathogenic nematode Steinernema hermaphroditum.</title>
        <authorList>
            <person name="Schwarz E.M."/>
            <person name="Heppert J.K."/>
            <person name="Baniya A."/>
            <person name="Schwartz H.T."/>
            <person name="Tan C.-H."/>
            <person name="Antoshechkin I."/>
            <person name="Sternberg P.W."/>
            <person name="Goodrich-Blair H."/>
            <person name="Dillman A.R."/>
        </authorList>
    </citation>
    <scope>NUCLEOTIDE SEQUENCE</scope>
    <source>
        <strain evidence="12">PS9179</strain>
        <tissue evidence="12">Whole animal</tissue>
    </source>
</reference>
<dbReference type="PROSITE" id="PS50280">
    <property type="entry name" value="SET"/>
    <property type="match status" value="1"/>
</dbReference>
<keyword evidence="13" id="KW-1185">Reference proteome</keyword>
<dbReference type="AlphaFoldDB" id="A0AA39HKB4"/>
<feature type="transmembrane region" description="Helical" evidence="10">
    <location>
        <begin position="303"/>
        <end position="324"/>
    </location>
</feature>
<comment type="catalytic activity">
    <reaction evidence="8">
        <text>L-lysyl(4)-[histone H3] + 3 S-adenosyl-L-methionine = N(6),N(6),N(6)-trimethyl-L-lysyl(4)-[histone H3] + 3 S-adenosyl-L-homocysteine + 3 H(+)</text>
        <dbReference type="Rhea" id="RHEA:60260"/>
        <dbReference type="Rhea" id="RHEA-COMP:15537"/>
        <dbReference type="Rhea" id="RHEA-COMP:15547"/>
        <dbReference type="ChEBI" id="CHEBI:15378"/>
        <dbReference type="ChEBI" id="CHEBI:29969"/>
        <dbReference type="ChEBI" id="CHEBI:57856"/>
        <dbReference type="ChEBI" id="CHEBI:59789"/>
        <dbReference type="ChEBI" id="CHEBI:61961"/>
        <dbReference type="EC" id="2.1.1.354"/>
    </reaction>
</comment>
<dbReference type="SUPFAM" id="SSF82199">
    <property type="entry name" value="SET domain"/>
    <property type="match status" value="1"/>
</dbReference>
<dbReference type="InterPro" id="IPR019426">
    <property type="entry name" value="7TM_GPCR_serpentine_rcpt_Srv"/>
</dbReference>
<feature type="transmembrane region" description="Helical" evidence="10">
    <location>
        <begin position="336"/>
        <end position="359"/>
    </location>
</feature>
<dbReference type="EC" id="2.1.1.354" evidence="2"/>
<keyword evidence="10" id="KW-0812">Transmembrane</keyword>